<gene>
    <name evidence="2" type="ORF">BINO364_LOCUS14366</name>
</gene>
<dbReference type="GO" id="GO:0016616">
    <property type="term" value="F:oxidoreductase activity, acting on the CH-OH group of donors, NAD or NADP as acceptor"/>
    <property type="evidence" value="ECO:0007669"/>
    <property type="project" value="InterPro"/>
</dbReference>
<dbReference type="Gene3D" id="3.40.50.720">
    <property type="entry name" value="NAD(P)-binding Rossmann-like Domain"/>
    <property type="match status" value="1"/>
</dbReference>
<dbReference type="AlphaFoldDB" id="A0A8J9YKP8"/>
<accession>A0A8J9YKP8</accession>
<sequence length="512" mass="58474">MGLRYVIAGESQCDLFAEVCLVADRLAQYLPDFCYDRIEKSVAEWKPWLCKINQKNKWHHIGSPIVWKELLMPGSKPSYIGSASDFLEYCHTYYNFDVFLTPKRFENLVDNYEQFQKKNKQEFRTVARLDDSHNIKKTNNTSFTICISGAGNPLAIFIISGLLQNSDKISKIYLYDEKCSQSLMEFVEFECNYIGTNTSAKIVKYIEKIGVGLTSTDLLIILDFAPFRSPYSIGEWLYKNKKIMKHIAVNINATASSNMLVMLPNLGPSCYNASILAQSVTKIKKNNIVVTTSDLGFEVAPIIAEIAEVPLRNMFCPPVWGFVGINHLVDIYTTVHKYYSFDPYDRYSKVMNSTLPIGTLTPEMRTMEYLMFRDESLWKIVAERKVQKKMSDCPVSINKAIAVLDLVKYWLFDPKPNCVLNLGIQCNGTFGLTFNGVFSQPAHLVKGEWQPANKYMLPRDPQIKIGYLQQIAEIVMTFNTTDLPQIVPYTPCICKVKKPQKNKQGKIISKTY</sequence>
<dbReference type="GO" id="GO:0016615">
    <property type="term" value="F:malate dehydrogenase activity"/>
    <property type="evidence" value="ECO:0007669"/>
    <property type="project" value="InterPro"/>
</dbReference>
<reference evidence="2" key="1">
    <citation type="submission" date="2021-12" db="EMBL/GenBank/DDBJ databases">
        <authorList>
            <person name="Martin H S."/>
        </authorList>
    </citation>
    <scope>NUCLEOTIDE SEQUENCE</scope>
</reference>
<dbReference type="InterPro" id="IPR010945">
    <property type="entry name" value="Malate_DH_type2"/>
</dbReference>
<name>A0A8J9YKP8_9NEOP</name>
<dbReference type="Gene3D" id="3.90.110.10">
    <property type="entry name" value="Lactate dehydrogenase/glycoside hydrolase, family 4, C-terminal"/>
    <property type="match status" value="1"/>
</dbReference>
<dbReference type="PANTHER" id="PTHR23382">
    <property type="entry name" value="MALATE DEHYDROGENASE"/>
    <property type="match status" value="1"/>
</dbReference>
<feature type="non-terminal residue" evidence="2">
    <location>
        <position position="512"/>
    </location>
</feature>
<evidence type="ECO:0000256" key="1">
    <source>
        <dbReference type="ARBA" id="ARBA00023002"/>
    </source>
</evidence>
<organism evidence="2 3">
    <name type="scientific">Brenthis ino</name>
    <name type="common">lesser marbled fritillary</name>
    <dbReference type="NCBI Taxonomy" id="405034"/>
    <lineage>
        <taxon>Eukaryota</taxon>
        <taxon>Metazoa</taxon>
        <taxon>Ecdysozoa</taxon>
        <taxon>Arthropoda</taxon>
        <taxon>Hexapoda</taxon>
        <taxon>Insecta</taxon>
        <taxon>Pterygota</taxon>
        <taxon>Neoptera</taxon>
        <taxon>Endopterygota</taxon>
        <taxon>Lepidoptera</taxon>
        <taxon>Glossata</taxon>
        <taxon>Ditrysia</taxon>
        <taxon>Papilionoidea</taxon>
        <taxon>Nymphalidae</taxon>
        <taxon>Heliconiinae</taxon>
        <taxon>Argynnini</taxon>
        <taxon>Brenthis</taxon>
    </lineage>
</organism>
<evidence type="ECO:0008006" key="4">
    <source>
        <dbReference type="Google" id="ProtNLM"/>
    </source>
</evidence>
<dbReference type="GO" id="GO:0006108">
    <property type="term" value="P:malate metabolic process"/>
    <property type="evidence" value="ECO:0007669"/>
    <property type="project" value="InterPro"/>
</dbReference>
<evidence type="ECO:0000313" key="3">
    <source>
        <dbReference type="Proteomes" id="UP000838878"/>
    </source>
</evidence>
<protein>
    <recommendedName>
        <fullName evidence="4">Malate dehydrogenase 1B</fullName>
    </recommendedName>
</protein>
<keyword evidence="3" id="KW-1185">Reference proteome</keyword>
<proteinExistence type="predicted"/>
<keyword evidence="1" id="KW-0560">Oxidoreductase</keyword>
<evidence type="ECO:0000313" key="2">
    <source>
        <dbReference type="EMBL" id="CAH0729241.1"/>
    </source>
</evidence>
<dbReference type="Proteomes" id="UP000838878">
    <property type="component" value="Chromosome 8"/>
</dbReference>
<dbReference type="EMBL" id="OV170228">
    <property type="protein sequence ID" value="CAH0729241.1"/>
    <property type="molecule type" value="Genomic_DNA"/>
</dbReference>
<dbReference type="InterPro" id="IPR015955">
    <property type="entry name" value="Lactate_DH/Glyco_Ohase_4_C"/>
</dbReference>
<dbReference type="OrthoDB" id="1510206at2759"/>